<dbReference type="InterPro" id="IPR016193">
    <property type="entry name" value="Cytidine_deaminase-like"/>
</dbReference>
<dbReference type="GO" id="GO:0097163">
    <property type="term" value="F:sulfur carrier activity"/>
    <property type="evidence" value="ECO:0007669"/>
    <property type="project" value="UniProtKB-UniRule"/>
</dbReference>
<dbReference type="HAMAP" id="MF_00187">
    <property type="entry name" value="FdhD"/>
    <property type="match status" value="1"/>
</dbReference>
<comment type="similarity">
    <text evidence="3">Belongs to the FdhD family.</text>
</comment>
<reference evidence="4 5" key="1">
    <citation type="submission" date="2019-11" db="EMBL/GenBank/DDBJ databases">
        <title>Comparative genomics of hydrocarbon-degrading Desulfosarcina strains.</title>
        <authorList>
            <person name="Watanabe M."/>
            <person name="Kojima H."/>
            <person name="Fukui M."/>
        </authorList>
    </citation>
    <scope>NUCLEOTIDE SEQUENCE [LARGE SCALE GENOMIC DNA]</scope>
    <source>
        <strain evidence="4 5">PL12</strain>
    </source>
</reference>
<dbReference type="SUPFAM" id="SSF53927">
    <property type="entry name" value="Cytidine deaminase-like"/>
    <property type="match status" value="1"/>
</dbReference>
<dbReference type="Pfam" id="PF02634">
    <property type="entry name" value="FdhD-NarQ"/>
    <property type="match status" value="1"/>
</dbReference>
<dbReference type="RefSeq" id="WP_155318656.1">
    <property type="nucleotide sequence ID" value="NZ_AP021874.1"/>
</dbReference>
<evidence type="ECO:0000256" key="3">
    <source>
        <dbReference type="HAMAP-Rule" id="MF_00187"/>
    </source>
</evidence>
<gene>
    <name evidence="3 4" type="primary">fdhD</name>
    <name evidence="4" type="ORF">DSCA_46570</name>
</gene>
<dbReference type="GO" id="GO:0016783">
    <property type="term" value="F:sulfurtransferase activity"/>
    <property type="evidence" value="ECO:0007669"/>
    <property type="project" value="InterPro"/>
</dbReference>
<name>A0A5K7Z1T1_9BACT</name>
<organism evidence="4 5">
    <name type="scientific">Desulfosarcina alkanivorans</name>
    <dbReference type="NCBI Taxonomy" id="571177"/>
    <lineage>
        <taxon>Bacteria</taxon>
        <taxon>Pseudomonadati</taxon>
        <taxon>Thermodesulfobacteriota</taxon>
        <taxon>Desulfobacteria</taxon>
        <taxon>Desulfobacterales</taxon>
        <taxon>Desulfosarcinaceae</taxon>
        <taxon>Desulfosarcina</taxon>
    </lineage>
</organism>
<dbReference type="Gene3D" id="3.10.20.10">
    <property type="match status" value="1"/>
</dbReference>
<dbReference type="Gene3D" id="3.40.140.10">
    <property type="entry name" value="Cytidine Deaminase, domain 2"/>
    <property type="match status" value="1"/>
</dbReference>
<feature type="active site" description="Cysteine persulfide intermediate" evidence="3">
    <location>
        <position position="110"/>
    </location>
</feature>
<dbReference type="GO" id="GO:0006777">
    <property type="term" value="P:Mo-molybdopterin cofactor biosynthetic process"/>
    <property type="evidence" value="ECO:0007669"/>
    <property type="project" value="UniProtKB-UniRule"/>
</dbReference>
<keyword evidence="2 3" id="KW-0501">Molybdenum cofactor biosynthesis</keyword>
<protein>
    <recommendedName>
        <fullName evidence="3">Sulfur carrier protein FdhD</fullName>
    </recommendedName>
</protein>
<evidence type="ECO:0000256" key="2">
    <source>
        <dbReference type="ARBA" id="ARBA00023150"/>
    </source>
</evidence>
<dbReference type="AlphaFoldDB" id="A0A5K7Z1T1"/>
<evidence type="ECO:0000256" key="1">
    <source>
        <dbReference type="ARBA" id="ARBA00022490"/>
    </source>
</evidence>
<dbReference type="GO" id="GO:0005737">
    <property type="term" value="C:cytoplasm"/>
    <property type="evidence" value="ECO:0007669"/>
    <property type="project" value="UniProtKB-SubCell"/>
</dbReference>
<dbReference type="InterPro" id="IPR003786">
    <property type="entry name" value="FdhD"/>
</dbReference>
<dbReference type="Proteomes" id="UP000427906">
    <property type="component" value="Chromosome"/>
</dbReference>
<dbReference type="PANTHER" id="PTHR30592:SF1">
    <property type="entry name" value="SULFUR CARRIER PROTEIN FDHD"/>
    <property type="match status" value="1"/>
</dbReference>
<accession>A0A5K7Z1T1</accession>
<keyword evidence="4" id="KW-0808">Transferase</keyword>
<evidence type="ECO:0000313" key="4">
    <source>
        <dbReference type="EMBL" id="BBO70727.1"/>
    </source>
</evidence>
<dbReference type="PIRSF" id="PIRSF015626">
    <property type="entry name" value="FdhD"/>
    <property type="match status" value="1"/>
</dbReference>
<keyword evidence="5" id="KW-1185">Reference proteome</keyword>
<sequence>MVDSHDRRIRIVKNGRTESGAIALVGEEPLSIRVQGSPYAVVMRTPGAEKPHVAGFCLGEGIVDAPGDLANIAFCDGEDTNVVTVTVTDARRRRIADHLDRRTYISQTSCGICGKTIVADLVQALSPVADLDPLDGTGTLGCLLRLGDHQPLRDKTRAAHGAAIYDHALNPLSVAEDVGRHNALDKAIGSLFLDGNLDQARLLTLSSRISYELVQKAARARIPVILAISRPTALAVRLAEALNMTLASLGKDDSLMVYCHPHRLAWPQ</sequence>
<comment type="caution">
    <text evidence="3">Lacks conserved residue(s) required for the propagation of feature annotation.</text>
</comment>
<evidence type="ECO:0000313" key="5">
    <source>
        <dbReference type="Proteomes" id="UP000427906"/>
    </source>
</evidence>
<dbReference type="EMBL" id="AP021874">
    <property type="protein sequence ID" value="BBO70727.1"/>
    <property type="molecule type" value="Genomic_DNA"/>
</dbReference>
<dbReference type="OrthoDB" id="3197277at2"/>
<keyword evidence="1 3" id="KW-0963">Cytoplasm</keyword>
<comment type="subcellular location">
    <subcellularLocation>
        <location evidence="3">Cytoplasm</location>
    </subcellularLocation>
</comment>
<dbReference type="NCBIfam" id="TIGR00129">
    <property type="entry name" value="fdhD_narQ"/>
    <property type="match status" value="1"/>
</dbReference>
<proteinExistence type="inferred from homology"/>
<comment type="function">
    <text evidence="3">Required for formate dehydrogenase (FDH) activity. Acts as a sulfur carrier protein that transfers sulfur from IscS to the molybdenum cofactor prior to its insertion into FDH.</text>
</comment>
<dbReference type="KEGG" id="dalk:DSCA_46570"/>
<dbReference type="PANTHER" id="PTHR30592">
    <property type="entry name" value="FORMATE DEHYDROGENASE"/>
    <property type="match status" value="1"/>
</dbReference>